<dbReference type="EMBL" id="CALNXI010000050">
    <property type="protein sequence ID" value="CAH3016881.1"/>
    <property type="molecule type" value="Genomic_DNA"/>
</dbReference>
<gene>
    <name evidence="3" type="ORF">PEVE_00033643</name>
</gene>
<dbReference type="SUPFAM" id="SSF54909">
    <property type="entry name" value="Dimeric alpha+beta barrel"/>
    <property type="match status" value="2"/>
</dbReference>
<feature type="domain" description="NIPSNAP" evidence="2">
    <location>
        <begin position="78"/>
        <end position="171"/>
    </location>
</feature>
<dbReference type="Pfam" id="PF07978">
    <property type="entry name" value="NIPSNAP"/>
    <property type="match status" value="2"/>
</dbReference>
<dbReference type="PANTHER" id="PTHR21017:SF17">
    <property type="entry name" value="PROTEIN NIPSNAP"/>
    <property type="match status" value="1"/>
</dbReference>
<keyword evidence="4" id="KW-1185">Reference proteome</keyword>
<dbReference type="PANTHER" id="PTHR21017">
    <property type="entry name" value="NIPSNAP-RELATED"/>
    <property type="match status" value="1"/>
</dbReference>
<organism evidence="3 4">
    <name type="scientific">Porites evermanni</name>
    <dbReference type="NCBI Taxonomy" id="104178"/>
    <lineage>
        <taxon>Eukaryota</taxon>
        <taxon>Metazoa</taxon>
        <taxon>Cnidaria</taxon>
        <taxon>Anthozoa</taxon>
        <taxon>Hexacorallia</taxon>
        <taxon>Scleractinia</taxon>
        <taxon>Fungiina</taxon>
        <taxon>Poritidae</taxon>
        <taxon>Porites</taxon>
    </lineage>
</organism>
<evidence type="ECO:0000256" key="1">
    <source>
        <dbReference type="ARBA" id="ARBA00005291"/>
    </source>
</evidence>
<dbReference type="InterPro" id="IPR012577">
    <property type="entry name" value="NIPSNAP"/>
</dbReference>
<dbReference type="InterPro" id="IPR051557">
    <property type="entry name" value="NipSnap_domain"/>
</dbReference>
<sequence length="283" mass="32827">MATLLVAKRAFSLVRRPILPVKQNLVLARGLSLSGYRNSDESLFSKMFGLGSVEKATDAHSKVLAGRDTLYEFEFNDVKPECIEEYVSLVGEFIPKLSEDKQFPGELCGAWTTMFGRLDQAIHLWKYTGGYKSVVKAKQYIRENKEFLEFARKRRVMLNNRENQLLYEFSFFGEPEPREPSHIYELRTYYLKPGTLIEWGNNWGKAILIRQQEDDAVAGLFSQIGELYVVHHIWAYDDLATRQEIRHNLWNRPGWDDCVANTVPLIRRMESRVMIPLPFGPLQ</sequence>
<name>A0ABN8LMX7_9CNID</name>
<accession>A0ABN8LMX7</accession>
<feature type="domain" description="NIPSNAP" evidence="2">
    <location>
        <begin position="184"/>
        <end position="281"/>
    </location>
</feature>
<evidence type="ECO:0000313" key="4">
    <source>
        <dbReference type="Proteomes" id="UP001159427"/>
    </source>
</evidence>
<protein>
    <recommendedName>
        <fullName evidence="2">NIPSNAP domain-containing protein</fullName>
    </recommendedName>
</protein>
<dbReference type="InterPro" id="IPR011008">
    <property type="entry name" value="Dimeric_a/b-barrel"/>
</dbReference>
<comment type="caution">
    <text evidence="3">The sequence shown here is derived from an EMBL/GenBank/DDBJ whole genome shotgun (WGS) entry which is preliminary data.</text>
</comment>
<reference evidence="3 4" key="1">
    <citation type="submission" date="2022-05" db="EMBL/GenBank/DDBJ databases">
        <authorList>
            <consortium name="Genoscope - CEA"/>
            <person name="William W."/>
        </authorList>
    </citation>
    <scope>NUCLEOTIDE SEQUENCE [LARGE SCALE GENOMIC DNA]</scope>
</reference>
<dbReference type="Gene3D" id="3.30.70.100">
    <property type="match status" value="2"/>
</dbReference>
<comment type="similarity">
    <text evidence="1">Belongs to the NipSnap family.</text>
</comment>
<evidence type="ECO:0000313" key="3">
    <source>
        <dbReference type="EMBL" id="CAH3016881.1"/>
    </source>
</evidence>
<evidence type="ECO:0000259" key="2">
    <source>
        <dbReference type="Pfam" id="PF07978"/>
    </source>
</evidence>
<proteinExistence type="inferred from homology"/>
<dbReference type="Proteomes" id="UP001159427">
    <property type="component" value="Unassembled WGS sequence"/>
</dbReference>